<dbReference type="InterPro" id="IPR028082">
    <property type="entry name" value="Peripla_BP_I"/>
</dbReference>
<dbReference type="InterPro" id="IPR046335">
    <property type="entry name" value="LacI/GalR-like_sensor"/>
</dbReference>
<dbReference type="AlphaFoldDB" id="A0A0R1VL91"/>
<evidence type="ECO:0000313" key="5">
    <source>
        <dbReference type="EMBL" id="KRM06077.1"/>
    </source>
</evidence>
<accession>A0A0R1VL91</accession>
<dbReference type="PROSITE" id="PS50932">
    <property type="entry name" value="HTH_LACI_2"/>
    <property type="match status" value="1"/>
</dbReference>
<dbReference type="InterPro" id="IPR010982">
    <property type="entry name" value="Lambda_DNA-bd_dom_sf"/>
</dbReference>
<reference evidence="5 6" key="1">
    <citation type="journal article" date="2015" name="Genome Announc.">
        <title>Expanding the biotechnology potential of lactobacilli through comparative genomics of 213 strains and associated genera.</title>
        <authorList>
            <person name="Sun Z."/>
            <person name="Harris H.M."/>
            <person name="McCann A."/>
            <person name="Guo C."/>
            <person name="Argimon S."/>
            <person name="Zhang W."/>
            <person name="Yang X."/>
            <person name="Jeffery I.B."/>
            <person name="Cooney J.C."/>
            <person name="Kagawa T.F."/>
            <person name="Liu W."/>
            <person name="Song Y."/>
            <person name="Salvetti E."/>
            <person name="Wrobel A."/>
            <person name="Rasinkangas P."/>
            <person name="Parkhill J."/>
            <person name="Rea M.C."/>
            <person name="O'Sullivan O."/>
            <person name="Ritari J."/>
            <person name="Douillard F.P."/>
            <person name="Paul Ross R."/>
            <person name="Yang R."/>
            <person name="Briner A.E."/>
            <person name="Felis G.E."/>
            <person name="de Vos W.M."/>
            <person name="Barrangou R."/>
            <person name="Klaenhammer T.R."/>
            <person name="Caufield P.W."/>
            <person name="Cui Y."/>
            <person name="Zhang H."/>
            <person name="O'Toole P.W."/>
        </authorList>
    </citation>
    <scope>NUCLEOTIDE SEQUENCE [LARGE SCALE GENOMIC DNA]</scope>
    <source>
        <strain evidence="5 6">DSM 18630</strain>
    </source>
</reference>
<evidence type="ECO:0000313" key="6">
    <source>
        <dbReference type="Proteomes" id="UP000051451"/>
    </source>
</evidence>
<name>A0A0R1VL91_9LACO</name>
<dbReference type="SMART" id="SM00354">
    <property type="entry name" value="HTH_LACI"/>
    <property type="match status" value="1"/>
</dbReference>
<evidence type="ECO:0000256" key="3">
    <source>
        <dbReference type="ARBA" id="ARBA00023163"/>
    </source>
</evidence>
<keyword evidence="2" id="KW-0238">DNA-binding</keyword>
<dbReference type="GO" id="GO:0000976">
    <property type="term" value="F:transcription cis-regulatory region binding"/>
    <property type="evidence" value="ECO:0007669"/>
    <property type="project" value="TreeGrafter"/>
</dbReference>
<dbReference type="STRING" id="1423750.FC89_GL000944"/>
<dbReference type="Pfam" id="PF13377">
    <property type="entry name" value="Peripla_BP_3"/>
    <property type="match status" value="1"/>
</dbReference>
<organism evidence="5 6">
    <name type="scientific">Liquorilactobacillus ghanensis DSM 18630</name>
    <dbReference type="NCBI Taxonomy" id="1423750"/>
    <lineage>
        <taxon>Bacteria</taxon>
        <taxon>Bacillati</taxon>
        <taxon>Bacillota</taxon>
        <taxon>Bacilli</taxon>
        <taxon>Lactobacillales</taxon>
        <taxon>Lactobacillaceae</taxon>
        <taxon>Liquorilactobacillus</taxon>
    </lineage>
</organism>
<keyword evidence="6" id="KW-1185">Reference proteome</keyword>
<dbReference type="PANTHER" id="PTHR30146:SF109">
    <property type="entry name" value="HTH-TYPE TRANSCRIPTIONAL REGULATOR GALS"/>
    <property type="match status" value="1"/>
</dbReference>
<evidence type="ECO:0000256" key="1">
    <source>
        <dbReference type="ARBA" id="ARBA00023015"/>
    </source>
</evidence>
<sequence>MVTLKDVAKAAGVSPSTASIVANGRAKERNISTTTYNKVMSAINKLGYVQNLNARNLRYANSTIPRIAIFWPLDQRSNILSTFLSAIKNTLKDQQQNYSIIIQTYTAGDILKDDALWQSYSAIIVSGASHDDVLRLEHLSKNENIILVNRHSDILNTIQVSSEAIANNVIDLLLAERISRIAVFKSNNNYPASSQRIKLIQSACAKHNINVEQLISVADSLNGGIQGINELLAISNHPTTIIFETDSIALGANYAIKQHHLSVPKDIQLLSISSLDPELTKFSNPPITSVEVSTKLLSLGLAQILEKFLNNQQANQHLFIKPKINLRGSLKNESHQA</sequence>
<proteinExistence type="predicted"/>
<keyword evidence="3" id="KW-0804">Transcription</keyword>
<dbReference type="InterPro" id="IPR000843">
    <property type="entry name" value="HTH_LacI"/>
</dbReference>
<dbReference type="Proteomes" id="UP000051451">
    <property type="component" value="Unassembled WGS sequence"/>
</dbReference>
<dbReference type="Pfam" id="PF00356">
    <property type="entry name" value="LacI"/>
    <property type="match status" value="1"/>
</dbReference>
<dbReference type="GO" id="GO:0003700">
    <property type="term" value="F:DNA-binding transcription factor activity"/>
    <property type="evidence" value="ECO:0007669"/>
    <property type="project" value="TreeGrafter"/>
</dbReference>
<dbReference type="Gene3D" id="1.10.260.40">
    <property type="entry name" value="lambda repressor-like DNA-binding domains"/>
    <property type="match status" value="1"/>
</dbReference>
<dbReference type="PANTHER" id="PTHR30146">
    <property type="entry name" value="LACI-RELATED TRANSCRIPTIONAL REPRESSOR"/>
    <property type="match status" value="1"/>
</dbReference>
<dbReference type="RefSeq" id="WP_057871697.1">
    <property type="nucleotide sequence ID" value="NZ_AZGB01000016.1"/>
</dbReference>
<dbReference type="CDD" id="cd01392">
    <property type="entry name" value="HTH_LacI"/>
    <property type="match status" value="1"/>
</dbReference>
<evidence type="ECO:0000259" key="4">
    <source>
        <dbReference type="PROSITE" id="PS50932"/>
    </source>
</evidence>
<evidence type="ECO:0000256" key="2">
    <source>
        <dbReference type="ARBA" id="ARBA00023125"/>
    </source>
</evidence>
<comment type="caution">
    <text evidence="5">The sequence shown here is derived from an EMBL/GenBank/DDBJ whole genome shotgun (WGS) entry which is preliminary data.</text>
</comment>
<dbReference type="SUPFAM" id="SSF53822">
    <property type="entry name" value="Periplasmic binding protein-like I"/>
    <property type="match status" value="1"/>
</dbReference>
<feature type="domain" description="HTH lacI-type" evidence="4">
    <location>
        <begin position="2"/>
        <end position="59"/>
    </location>
</feature>
<dbReference type="PATRIC" id="fig|1423750.3.peg.968"/>
<dbReference type="GeneID" id="98318971"/>
<dbReference type="OrthoDB" id="9788209at2"/>
<dbReference type="SUPFAM" id="SSF47413">
    <property type="entry name" value="lambda repressor-like DNA-binding domains"/>
    <property type="match status" value="1"/>
</dbReference>
<keyword evidence="1" id="KW-0805">Transcription regulation</keyword>
<dbReference type="Gene3D" id="3.40.50.2300">
    <property type="match status" value="2"/>
</dbReference>
<protein>
    <recommendedName>
        <fullName evidence="4">HTH lacI-type domain-containing protein</fullName>
    </recommendedName>
</protein>
<dbReference type="EMBL" id="AZGB01000016">
    <property type="protein sequence ID" value="KRM06077.1"/>
    <property type="molecule type" value="Genomic_DNA"/>
</dbReference>
<gene>
    <name evidence="5" type="ORF">FC89_GL000944</name>
</gene>